<feature type="region of interest" description="Disordered" evidence="1">
    <location>
        <begin position="1"/>
        <end position="31"/>
    </location>
</feature>
<dbReference type="Gene3D" id="3.30.530.20">
    <property type="match status" value="1"/>
</dbReference>
<evidence type="ECO:0000259" key="2">
    <source>
        <dbReference type="Pfam" id="PF03364"/>
    </source>
</evidence>
<dbReference type="PANTHER" id="PTHR33824">
    <property type="entry name" value="POLYKETIDE CYCLASE/DEHYDRASE AND LIPID TRANSPORT SUPERFAMILY PROTEIN"/>
    <property type="match status" value="1"/>
</dbReference>
<dbReference type="InterPro" id="IPR005031">
    <property type="entry name" value="COQ10_START"/>
</dbReference>
<proteinExistence type="predicted"/>
<feature type="region of interest" description="Disordered" evidence="1">
    <location>
        <begin position="267"/>
        <end position="382"/>
    </location>
</feature>
<feature type="compositionally biased region" description="Low complexity" evidence="1">
    <location>
        <begin position="280"/>
        <end position="307"/>
    </location>
</feature>
<dbReference type="AlphaFoldDB" id="A0AAE3KJ46"/>
<dbReference type="SUPFAM" id="SSF55961">
    <property type="entry name" value="Bet v1-like"/>
    <property type="match status" value="1"/>
</dbReference>
<keyword evidence="4" id="KW-1185">Reference proteome</keyword>
<comment type="caution">
    <text evidence="3">The sequence shown here is derived from an EMBL/GenBank/DDBJ whole genome shotgun (WGS) entry which is preliminary data.</text>
</comment>
<name>A0AAE3KJ46_9PSEU</name>
<evidence type="ECO:0000313" key="3">
    <source>
        <dbReference type="EMBL" id="MCP2168049.1"/>
    </source>
</evidence>
<sequence>MADASIARRASGDGQHDGPLASLRRAASRNPATERLFTEAEEYLGAQAQRMASWAGHKLGATTRRIADLAEGKATPALRDGAHAVGETVTGAVRGVLPRRRRARSAADTDGRCTNIVEDIDVGVPVAVAYDQWTQFRDFRSFAQGVYQVEDVDDTTTEWTAKVGPVRRRWRSRITEQVPNDRIVWVTEANKGTVRGAVSFHALAENLTRVLLVLEYRPRGLVERVGNLWRAQGRRVRLDLKHFRRFVMLRGEATGAWRGEIHDGEVVERRGGKSQQNGGARASRSSAATKKSATARSTRAKSTSDSGSGSGSGNGGRSTTGRSTTGRKPSRSSKTSDNGSSSDNSSGNGSSGKNSSGKGSATNGSSDNGGSSSGRQTRRRNQ</sequence>
<dbReference type="PANTHER" id="PTHR33824:SF7">
    <property type="entry name" value="POLYKETIDE CYCLASE_DEHYDRASE AND LIPID TRANSPORT SUPERFAMILY PROTEIN"/>
    <property type="match status" value="1"/>
</dbReference>
<dbReference type="RefSeq" id="WP_253775518.1">
    <property type="nucleotide sequence ID" value="NZ_JAMTCK010000012.1"/>
</dbReference>
<feature type="compositionally biased region" description="Low complexity" evidence="1">
    <location>
        <begin position="319"/>
        <end position="374"/>
    </location>
</feature>
<dbReference type="EMBL" id="JAMTCK010000012">
    <property type="protein sequence ID" value="MCP2168049.1"/>
    <property type="molecule type" value="Genomic_DNA"/>
</dbReference>
<dbReference type="Pfam" id="PF03364">
    <property type="entry name" value="Polyketide_cyc"/>
    <property type="match status" value="1"/>
</dbReference>
<dbReference type="Proteomes" id="UP001206128">
    <property type="component" value="Unassembled WGS sequence"/>
</dbReference>
<feature type="domain" description="Coenzyme Q-binding protein COQ10 START" evidence="2">
    <location>
        <begin position="122"/>
        <end position="242"/>
    </location>
</feature>
<reference evidence="3" key="1">
    <citation type="submission" date="2022-06" db="EMBL/GenBank/DDBJ databases">
        <title>Genomic Encyclopedia of Archaeal and Bacterial Type Strains, Phase II (KMG-II): from individual species to whole genera.</title>
        <authorList>
            <person name="Goeker M."/>
        </authorList>
    </citation>
    <scope>NUCLEOTIDE SEQUENCE</scope>
    <source>
        <strain evidence="3">DSM 43935</strain>
    </source>
</reference>
<evidence type="ECO:0000313" key="4">
    <source>
        <dbReference type="Proteomes" id="UP001206128"/>
    </source>
</evidence>
<protein>
    <submittedName>
        <fullName evidence="3">Polyketide cyclase / dehydrase and lipid transport</fullName>
    </submittedName>
</protein>
<dbReference type="CDD" id="cd07817">
    <property type="entry name" value="SRPBCC_8"/>
    <property type="match status" value="1"/>
</dbReference>
<gene>
    <name evidence="3" type="ORF">LX83_004923</name>
</gene>
<dbReference type="InterPro" id="IPR023393">
    <property type="entry name" value="START-like_dom_sf"/>
</dbReference>
<dbReference type="InterPro" id="IPR047137">
    <property type="entry name" value="ORF3"/>
</dbReference>
<evidence type="ECO:0000256" key="1">
    <source>
        <dbReference type="SAM" id="MobiDB-lite"/>
    </source>
</evidence>
<organism evidence="3 4">
    <name type="scientific">Goodfellowiella coeruleoviolacea</name>
    <dbReference type="NCBI Taxonomy" id="334858"/>
    <lineage>
        <taxon>Bacteria</taxon>
        <taxon>Bacillati</taxon>
        <taxon>Actinomycetota</taxon>
        <taxon>Actinomycetes</taxon>
        <taxon>Pseudonocardiales</taxon>
        <taxon>Pseudonocardiaceae</taxon>
        <taxon>Goodfellowiella</taxon>
    </lineage>
</organism>
<feature type="compositionally biased region" description="Gly residues" evidence="1">
    <location>
        <begin position="308"/>
        <end position="318"/>
    </location>
</feature>
<accession>A0AAE3KJ46</accession>